<feature type="region of interest" description="Disordered" evidence="5">
    <location>
        <begin position="141"/>
        <end position="162"/>
    </location>
</feature>
<evidence type="ECO:0000256" key="3">
    <source>
        <dbReference type="ARBA" id="ARBA00022490"/>
    </source>
</evidence>
<sequence>MIINGVKEKMKKTVENTREALATIRTGRPSPNIFDKVLVDYYDVPTPLPQIASIQIQSASMISIDPFEKSALKNIEKAIMASDLGLNPNNDGAIIRISIPPLTAETRQNYVKQAKNVAEEGKVALRNIRRTGVDAVKKLEKDSVVSEDQSKSTQDDIQKLTDSSSKEIDNLCAAKEKDLSTV</sequence>
<evidence type="ECO:0000256" key="4">
    <source>
        <dbReference type="ARBA" id="ARBA00022917"/>
    </source>
</evidence>
<dbReference type="GeneID" id="17307269"/>
<dbReference type="AlphaFoldDB" id="L1JR95"/>
<dbReference type="PaxDb" id="55529-EKX50618"/>
<evidence type="ECO:0000313" key="7">
    <source>
        <dbReference type="EMBL" id="EKX50618.1"/>
    </source>
</evidence>
<evidence type="ECO:0000256" key="5">
    <source>
        <dbReference type="SAM" id="MobiDB-lite"/>
    </source>
</evidence>
<dbReference type="GO" id="GO:0043023">
    <property type="term" value="F:ribosomal large subunit binding"/>
    <property type="evidence" value="ECO:0007669"/>
    <property type="project" value="TreeGrafter"/>
</dbReference>
<dbReference type="InterPro" id="IPR023584">
    <property type="entry name" value="Ribosome_recyc_fac_dom"/>
</dbReference>
<evidence type="ECO:0000313" key="9">
    <source>
        <dbReference type="Proteomes" id="UP000011087"/>
    </source>
</evidence>
<dbReference type="EMBL" id="JH992978">
    <property type="protein sequence ID" value="EKX50618.1"/>
    <property type="molecule type" value="Genomic_DNA"/>
</dbReference>
<dbReference type="HOGENOM" id="CLU_073981_2_0_1"/>
<dbReference type="InterPro" id="IPR002661">
    <property type="entry name" value="Ribosome_recyc_fac"/>
</dbReference>
<evidence type="ECO:0000313" key="8">
    <source>
        <dbReference type="EnsemblProtists" id="EKX50618"/>
    </source>
</evidence>
<comment type="subcellular location">
    <subcellularLocation>
        <location evidence="1">Cytoplasm</location>
    </subcellularLocation>
</comment>
<dbReference type="Pfam" id="PF01765">
    <property type="entry name" value="RRF"/>
    <property type="match status" value="1"/>
</dbReference>
<name>L1JR95_GUITC</name>
<dbReference type="STRING" id="905079.L1JR95"/>
<reference evidence="9" key="2">
    <citation type="submission" date="2012-11" db="EMBL/GenBank/DDBJ databases">
        <authorList>
            <person name="Kuo A."/>
            <person name="Curtis B.A."/>
            <person name="Tanifuji G."/>
            <person name="Burki F."/>
            <person name="Gruber A."/>
            <person name="Irimia M."/>
            <person name="Maruyama S."/>
            <person name="Arias M.C."/>
            <person name="Ball S.G."/>
            <person name="Gile G.H."/>
            <person name="Hirakawa Y."/>
            <person name="Hopkins J.F."/>
            <person name="Rensing S.A."/>
            <person name="Schmutz J."/>
            <person name="Symeonidi A."/>
            <person name="Elias M."/>
            <person name="Eveleigh R.J."/>
            <person name="Herman E.K."/>
            <person name="Klute M.J."/>
            <person name="Nakayama T."/>
            <person name="Obornik M."/>
            <person name="Reyes-Prieto A."/>
            <person name="Armbrust E.V."/>
            <person name="Aves S.J."/>
            <person name="Beiko R.G."/>
            <person name="Coutinho P."/>
            <person name="Dacks J.B."/>
            <person name="Durnford D.G."/>
            <person name="Fast N.M."/>
            <person name="Green B.R."/>
            <person name="Grisdale C."/>
            <person name="Hempe F."/>
            <person name="Henrissat B."/>
            <person name="Hoppner M.P."/>
            <person name="Ishida K.-I."/>
            <person name="Kim E."/>
            <person name="Koreny L."/>
            <person name="Kroth P.G."/>
            <person name="Liu Y."/>
            <person name="Malik S.-B."/>
            <person name="Maier U.G."/>
            <person name="McRose D."/>
            <person name="Mock T."/>
            <person name="Neilson J.A."/>
            <person name="Onodera N.T."/>
            <person name="Poole A.M."/>
            <person name="Pritham E.J."/>
            <person name="Richards T.A."/>
            <person name="Rocap G."/>
            <person name="Roy S.W."/>
            <person name="Sarai C."/>
            <person name="Schaack S."/>
            <person name="Shirato S."/>
            <person name="Slamovits C.H."/>
            <person name="Spencer D.F."/>
            <person name="Suzuki S."/>
            <person name="Worden A.Z."/>
            <person name="Zauner S."/>
            <person name="Barry K."/>
            <person name="Bell C."/>
            <person name="Bharti A.K."/>
            <person name="Crow J.A."/>
            <person name="Grimwood J."/>
            <person name="Kramer R."/>
            <person name="Lindquist E."/>
            <person name="Lucas S."/>
            <person name="Salamov A."/>
            <person name="McFadden G.I."/>
            <person name="Lane C.E."/>
            <person name="Keeling P.J."/>
            <person name="Gray M.W."/>
            <person name="Grigoriev I.V."/>
            <person name="Archibald J.M."/>
        </authorList>
    </citation>
    <scope>NUCLEOTIDE SEQUENCE</scope>
    <source>
        <strain evidence="9">CCMP2712</strain>
    </source>
</reference>
<keyword evidence="9" id="KW-1185">Reference proteome</keyword>
<dbReference type="NCBIfam" id="TIGR00496">
    <property type="entry name" value="frr"/>
    <property type="match status" value="1"/>
</dbReference>
<dbReference type="OMA" id="YVPIPKV"/>
<dbReference type="SUPFAM" id="SSF55194">
    <property type="entry name" value="Ribosome recycling factor, RRF"/>
    <property type="match status" value="1"/>
</dbReference>
<reference evidence="7 9" key="1">
    <citation type="journal article" date="2012" name="Nature">
        <title>Algal genomes reveal evolutionary mosaicism and the fate of nucleomorphs.</title>
        <authorList>
            <consortium name="DOE Joint Genome Institute"/>
            <person name="Curtis B.A."/>
            <person name="Tanifuji G."/>
            <person name="Burki F."/>
            <person name="Gruber A."/>
            <person name="Irimia M."/>
            <person name="Maruyama S."/>
            <person name="Arias M.C."/>
            <person name="Ball S.G."/>
            <person name="Gile G.H."/>
            <person name="Hirakawa Y."/>
            <person name="Hopkins J.F."/>
            <person name="Kuo A."/>
            <person name="Rensing S.A."/>
            <person name="Schmutz J."/>
            <person name="Symeonidi A."/>
            <person name="Elias M."/>
            <person name="Eveleigh R.J."/>
            <person name="Herman E.K."/>
            <person name="Klute M.J."/>
            <person name="Nakayama T."/>
            <person name="Obornik M."/>
            <person name="Reyes-Prieto A."/>
            <person name="Armbrust E.V."/>
            <person name="Aves S.J."/>
            <person name="Beiko R.G."/>
            <person name="Coutinho P."/>
            <person name="Dacks J.B."/>
            <person name="Durnford D.G."/>
            <person name="Fast N.M."/>
            <person name="Green B.R."/>
            <person name="Grisdale C.J."/>
            <person name="Hempel F."/>
            <person name="Henrissat B."/>
            <person name="Hoppner M.P."/>
            <person name="Ishida K."/>
            <person name="Kim E."/>
            <person name="Koreny L."/>
            <person name="Kroth P.G."/>
            <person name="Liu Y."/>
            <person name="Malik S.B."/>
            <person name="Maier U.G."/>
            <person name="McRose D."/>
            <person name="Mock T."/>
            <person name="Neilson J.A."/>
            <person name="Onodera N.T."/>
            <person name="Poole A.M."/>
            <person name="Pritham E.J."/>
            <person name="Richards T.A."/>
            <person name="Rocap G."/>
            <person name="Roy S.W."/>
            <person name="Sarai C."/>
            <person name="Schaack S."/>
            <person name="Shirato S."/>
            <person name="Slamovits C.H."/>
            <person name="Spencer D.F."/>
            <person name="Suzuki S."/>
            <person name="Worden A.Z."/>
            <person name="Zauner S."/>
            <person name="Barry K."/>
            <person name="Bell C."/>
            <person name="Bharti A.K."/>
            <person name="Crow J.A."/>
            <person name="Grimwood J."/>
            <person name="Kramer R."/>
            <person name="Lindquist E."/>
            <person name="Lucas S."/>
            <person name="Salamov A."/>
            <person name="McFadden G.I."/>
            <person name="Lane C.E."/>
            <person name="Keeling P.J."/>
            <person name="Gray M.W."/>
            <person name="Grigoriev I.V."/>
            <person name="Archibald J.M."/>
        </authorList>
    </citation>
    <scope>NUCLEOTIDE SEQUENCE</scope>
    <source>
        <strain evidence="7 9">CCMP2712</strain>
    </source>
</reference>
<dbReference type="Gene3D" id="1.10.132.20">
    <property type="entry name" value="Ribosome-recycling factor"/>
    <property type="match status" value="1"/>
</dbReference>
<gene>
    <name evidence="7" type="ORF">GUITHDRAFT_157295</name>
</gene>
<dbReference type="CDD" id="cd00520">
    <property type="entry name" value="RRF"/>
    <property type="match status" value="1"/>
</dbReference>
<accession>L1JR95</accession>
<feature type="domain" description="Ribosome recycling factor" evidence="6">
    <location>
        <begin position="18"/>
        <end position="179"/>
    </location>
</feature>
<dbReference type="eggNOG" id="KOG4759">
    <property type="taxonomic scope" value="Eukaryota"/>
</dbReference>
<dbReference type="Gene3D" id="3.30.1360.40">
    <property type="match status" value="1"/>
</dbReference>
<evidence type="ECO:0000256" key="1">
    <source>
        <dbReference type="ARBA" id="ARBA00004496"/>
    </source>
</evidence>
<dbReference type="GO" id="GO:0006412">
    <property type="term" value="P:translation"/>
    <property type="evidence" value="ECO:0007669"/>
    <property type="project" value="UniProtKB-KW"/>
</dbReference>
<dbReference type="FunFam" id="1.10.132.20:FF:000001">
    <property type="entry name" value="Ribosome-recycling factor"/>
    <property type="match status" value="1"/>
</dbReference>
<proteinExistence type="inferred from homology"/>
<dbReference type="EnsemblProtists" id="EKX50618">
    <property type="protein sequence ID" value="EKX50618"/>
    <property type="gene ID" value="GUITHDRAFT_157295"/>
</dbReference>
<dbReference type="Proteomes" id="UP000011087">
    <property type="component" value="Unassembled WGS sequence"/>
</dbReference>
<evidence type="ECO:0000256" key="2">
    <source>
        <dbReference type="ARBA" id="ARBA00005912"/>
    </source>
</evidence>
<dbReference type="OrthoDB" id="407355at2759"/>
<reference evidence="8" key="3">
    <citation type="submission" date="2016-03" db="UniProtKB">
        <authorList>
            <consortium name="EnsemblProtists"/>
        </authorList>
    </citation>
    <scope>IDENTIFICATION</scope>
</reference>
<protein>
    <recommendedName>
        <fullName evidence="6">Ribosome recycling factor domain-containing protein</fullName>
    </recommendedName>
</protein>
<dbReference type="PANTHER" id="PTHR20982">
    <property type="entry name" value="RIBOSOME RECYCLING FACTOR"/>
    <property type="match status" value="1"/>
</dbReference>
<dbReference type="KEGG" id="gtt:GUITHDRAFT_157295"/>
<organism evidence="7">
    <name type="scientific">Guillardia theta (strain CCMP2712)</name>
    <name type="common">Cryptophyte</name>
    <dbReference type="NCBI Taxonomy" id="905079"/>
    <lineage>
        <taxon>Eukaryota</taxon>
        <taxon>Cryptophyceae</taxon>
        <taxon>Pyrenomonadales</taxon>
        <taxon>Geminigeraceae</taxon>
        <taxon>Guillardia</taxon>
    </lineage>
</organism>
<dbReference type="InterPro" id="IPR036191">
    <property type="entry name" value="RRF_sf"/>
</dbReference>
<evidence type="ECO:0000259" key="6">
    <source>
        <dbReference type="Pfam" id="PF01765"/>
    </source>
</evidence>
<dbReference type="GO" id="GO:0005737">
    <property type="term" value="C:cytoplasm"/>
    <property type="evidence" value="ECO:0007669"/>
    <property type="project" value="UniProtKB-SubCell"/>
</dbReference>
<dbReference type="FunFam" id="3.30.1360.40:FF:000001">
    <property type="entry name" value="Ribosome-recycling factor"/>
    <property type="match status" value="1"/>
</dbReference>
<dbReference type="PANTHER" id="PTHR20982:SF3">
    <property type="entry name" value="MITOCHONDRIAL RIBOSOME RECYCLING FACTOR PSEUDO 1"/>
    <property type="match status" value="1"/>
</dbReference>
<keyword evidence="4" id="KW-0648">Protein biosynthesis</keyword>
<keyword evidence="3" id="KW-0963">Cytoplasm</keyword>
<dbReference type="RefSeq" id="XP_005837598.1">
    <property type="nucleotide sequence ID" value="XM_005837541.1"/>
</dbReference>
<comment type="similarity">
    <text evidence="2">Belongs to the RRF family.</text>
</comment>
<dbReference type="HAMAP" id="MF_00040">
    <property type="entry name" value="RRF"/>
    <property type="match status" value="1"/>
</dbReference>